<sequence>MAKFFGCFFFVLLVLSVVSKLPSSDAAGGRTCVEVQPFGSNECNINACVAWCDRTYNGQGHCQKDGNYNNCLCSYNC</sequence>
<dbReference type="Proteomes" id="UP000607653">
    <property type="component" value="Unassembled WGS sequence"/>
</dbReference>
<keyword evidence="4" id="KW-0611">Plant defense</keyword>
<dbReference type="Pfam" id="PF07333">
    <property type="entry name" value="SLR1-BP"/>
    <property type="match status" value="1"/>
</dbReference>
<evidence type="ECO:0000256" key="3">
    <source>
        <dbReference type="ARBA" id="ARBA00022577"/>
    </source>
</evidence>
<evidence type="ECO:0008006" key="8">
    <source>
        <dbReference type="Google" id="ProtNLM"/>
    </source>
</evidence>
<dbReference type="InterPro" id="IPR010851">
    <property type="entry name" value="DEFL"/>
</dbReference>
<evidence type="ECO:0000313" key="6">
    <source>
        <dbReference type="EMBL" id="DAD45373.1"/>
    </source>
</evidence>
<dbReference type="GO" id="GO:0050832">
    <property type="term" value="P:defense response to fungus"/>
    <property type="evidence" value="ECO:0007669"/>
    <property type="project" value="UniProtKB-KW"/>
</dbReference>
<accession>A0A822ZKV2</accession>
<reference evidence="6 7" key="1">
    <citation type="journal article" date="2020" name="Mol. Biol. Evol.">
        <title>Distinct Expression and Methylation Patterns for Genes with Different Fates following a Single Whole-Genome Duplication in Flowering Plants.</title>
        <authorList>
            <person name="Shi T."/>
            <person name="Rahmani R.S."/>
            <person name="Gugger P.F."/>
            <person name="Wang M."/>
            <person name="Li H."/>
            <person name="Zhang Y."/>
            <person name="Li Z."/>
            <person name="Wang Q."/>
            <person name="Van de Peer Y."/>
            <person name="Marchal K."/>
            <person name="Chen J."/>
        </authorList>
    </citation>
    <scope>NUCLEOTIDE SEQUENCE [LARGE SCALE GENOMIC DNA]</scope>
    <source>
        <tissue evidence="6">Leaf</tissue>
    </source>
</reference>
<dbReference type="PANTHER" id="PTHR33830:SF3">
    <property type="entry name" value="DEFENSIN-LIKE PROTEIN 127-RELATED"/>
    <property type="match status" value="1"/>
</dbReference>
<keyword evidence="5" id="KW-0732">Signal</keyword>
<evidence type="ECO:0000256" key="4">
    <source>
        <dbReference type="ARBA" id="ARBA00022821"/>
    </source>
</evidence>
<name>A0A822ZKV2_NELNU</name>
<evidence type="ECO:0000256" key="2">
    <source>
        <dbReference type="ARBA" id="ARBA00022529"/>
    </source>
</evidence>
<dbReference type="PANTHER" id="PTHR33830">
    <property type="entry name" value="DEFENSIN-LIKE PROTEIN 184-RELATED"/>
    <property type="match status" value="1"/>
</dbReference>
<dbReference type="GO" id="GO:0031640">
    <property type="term" value="P:killing of cells of another organism"/>
    <property type="evidence" value="ECO:0007669"/>
    <property type="project" value="UniProtKB-KW"/>
</dbReference>
<feature type="signal peptide" evidence="5">
    <location>
        <begin position="1"/>
        <end position="19"/>
    </location>
</feature>
<keyword evidence="3" id="KW-0295">Fungicide</keyword>
<keyword evidence="2" id="KW-0929">Antimicrobial</keyword>
<protein>
    <recommendedName>
        <fullName evidence="8">Defensin-like protein 1</fullName>
    </recommendedName>
</protein>
<gene>
    <name evidence="6" type="ORF">HUJ06_003603</name>
</gene>
<dbReference type="AlphaFoldDB" id="A0A822ZKV2"/>
<evidence type="ECO:0000313" key="7">
    <source>
        <dbReference type="Proteomes" id="UP000607653"/>
    </source>
</evidence>
<keyword evidence="7" id="KW-1185">Reference proteome</keyword>
<evidence type="ECO:0000256" key="5">
    <source>
        <dbReference type="SAM" id="SignalP"/>
    </source>
</evidence>
<comment type="similarity">
    <text evidence="1">Belongs to the DEFL family.</text>
</comment>
<feature type="chain" id="PRO_5032351289" description="Defensin-like protein 1" evidence="5">
    <location>
        <begin position="20"/>
        <end position="77"/>
    </location>
</feature>
<comment type="caution">
    <text evidence="6">The sequence shown here is derived from an EMBL/GenBank/DDBJ whole genome shotgun (WGS) entry which is preliminary data.</text>
</comment>
<organism evidence="6 7">
    <name type="scientific">Nelumbo nucifera</name>
    <name type="common">Sacred lotus</name>
    <dbReference type="NCBI Taxonomy" id="4432"/>
    <lineage>
        <taxon>Eukaryota</taxon>
        <taxon>Viridiplantae</taxon>
        <taxon>Streptophyta</taxon>
        <taxon>Embryophyta</taxon>
        <taxon>Tracheophyta</taxon>
        <taxon>Spermatophyta</taxon>
        <taxon>Magnoliopsida</taxon>
        <taxon>Proteales</taxon>
        <taxon>Nelumbonaceae</taxon>
        <taxon>Nelumbo</taxon>
    </lineage>
</organism>
<evidence type="ECO:0000256" key="1">
    <source>
        <dbReference type="ARBA" id="ARBA00006722"/>
    </source>
</evidence>
<dbReference type="EMBL" id="DUZY01000007">
    <property type="protein sequence ID" value="DAD45373.1"/>
    <property type="molecule type" value="Genomic_DNA"/>
</dbReference>
<proteinExistence type="inferred from homology"/>